<reference evidence="1" key="1">
    <citation type="journal article" date="2020" name="Phytopathology">
        <title>Genome sequence of the chestnut blight fungus Cryphonectria parasitica EP155: A fundamental resource for an archetypical invasive plant pathogen.</title>
        <authorList>
            <person name="Crouch J.A."/>
            <person name="Dawe A."/>
            <person name="Aerts A."/>
            <person name="Barry K."/>
            <person name="Churchill A.C.L."/>
            <person name="Grimwood J."/>
            <person name="Hillman B."/>
            <person name="Milgroom M.G."/>
            <person name="Pangilinan J."/>
            <person name="Smith M."/>
            <person name="Salamov A."/>
            <person name="Schmutz J."/>
            <person name="Yadav J."/>
            <person name="Grigoriev I.V."/>
            <person name="Nuss D."/>
        </authorList>
    </citation>
    <scope>NUCLEOTIDE SEQUENCE</scope>
    <source>
        <strain evidence="1">EP155</strain>
    </source>
</reference>
<evidence type="ECO:0000313" key="2">
    <source>
        <dbReference type="Proteomes" id="UP000803844"/>
    </source>
</evidence>
<dbReference type="Proteomes" id="UP000803844">
    <property type="component" value="Unassembled WGS sequence"/>
</dbReference>
<proteinExistence type="predicted"/>
<gene>
    <name evidence="1" type="ORF">M406DRAFT_62749</name>
</gene>
<sequence>MHSSQEDGGTSEEGSIIRTVLTPKPVLAANRLEIVRFKPRTCEPDACHHSRVSNVPKQFDKMMGQVRH</sequence>
<dbReference type="AlphaFoldDB" id="A0A9P4Y930"/>
<dbReference type="EMBL" id="MU032345">
    <property type="protein sequence ID" value="KAF3768659.1"/>
    <property type="molecule type" value="Genomic_DNA"/>
</dbReference>
<name>A0A9P4Y930_CRYP1</name>
<organism evidence="1 2">
    <name type="scientific">Cryphonectria parasitica (strain ATCC 38755 / EP155)</name>
    <dbReference type="NCBI Taxonomy" id="660469"/>
    <lineage>
        <taxon>Eukaryota</taxon>
        <taxon>Fungi</taxon>
        <taxon>Dikarya</taxon>
        <taxon>Ascomycota</taxon>
        <taxon>Pezizomycotina</taxon>
        <taxon>Sordariomycetes</taxon>
        <taxon>Sordariomycetidae</taxon>
        <taxon>Diaporthales</taxon>
        <taxon>Cryphonectriaceae</taxon>
        <taxon>Cryphonectria-Endothia species complex</taxon>
        <taxon>Cryphonectria</taxon>
    </lineage>
</organism>
<evidence type="ECO:0000313" key="1">
    <source>
        <dbReference type="EMBL" id="KAF3768659.1"/>
    </source>
</evidence>
<comment type="caution">
    <text evidence="1">The sequence shown here is derived from an EMBL/GenBank/DDBJ whole genome shotgun (WGS) entry which is preliminary data.</text>
</comment>
<accession>A0A9P4Y930</accession>
<dbReference type="RefSeq" id="XP_040779620.1">
    <property type="nucleotide sequence ID" value="XM_040924798.1"/>
</dbReference>
<dbReference type="GeneID" id="63841927"/>
<keyword evidence="2" id="KW-1185">Reference proteome</keyword>
<protein>
    <submittedName>
        <fullName evidence="1">Uncharacterized protein</fullName>
    </submittedName>
</protein>